<comment type="caution">
    <text evidence="1">The sequence shown here is derived from an EMBL/GenBank/DDBJ whole genome shotgun (WGS) entry which is preliminary data.</text>
</comment>
<name>A0AAE1AI65_9GAST</name>
<evidence type="ECO:0000313" key="1">
    <source>
        <dbReference type="EMBL" id="KAK3788123.1"/>
    </source>
</evidence>
<dbReference type="EMBL" id="JAWDGP010001799">
    <property type="protein sequence ID" value="KAK3788123.1"/>
    <property type="molecule type" value="Genomic_DNA"/>
</dbReference>
<keyword evidence="2" id="KW-1185">Reference proteome</keyword>
<reference evidence="1" key="1">
    <citation type="journal article" date="2023" name="G3 (Bethesda)">
        <title>A reference genome for the long-term kleptoplast-retaining sea slug Elysia crispata morphotype clarki.</title>
        <authorList>
            <person name="Eastman K.E."/>
            <person name="Pendleton A.L."/>
            <person name="Shaikh M.A."/>
            <person name="Suttiyut T."/>
            <person name="Ogas R."/>
            <person name="Tomko P."/>
            <person name="Gavelis G."/>
            <person name="Widhalm J.R."/>
            <person name="Wisecaver J.H."/>
        </authorList>
    </citation>
    <scope>NUCLEOTIDE SEQUENCE</scope>
    <source>
        <strain evidence="1">ECLA1</strain>
    </source>
</reference>
<gene>
    <name evidence="1" type="ORF">RRG08_063628</name>
</gene>
<organism evidence="1 2">
    <name type="scientific">Elysia crispata</name>
    <name type="common">lettuce slug</name>
    <dbReference type="NCBI Taxonomy" id="231223"/>
    <lineage>
        <taxon>Eukaryota</taxon>
        <taxon>Metazoa</taxon>
        <taxon>Spiralia</taxon>
        <taxon>Lophotrochozoa</taxon>
        <taxon>Mollusca</taxon>
        <taxon>Gastropoda</taxon>
        <taxon>Heterobranchia</taxon>
        <taxon>Euthyneura</taxon>
        <taxon>Panpulmonata</taxon>
        <taxon>Sacoglossa</taxon>
        <taxon>Placobranchoidea</taxon>
        <taxon>Plakobranchidae</taxon>
        <taxon>Elysia</taxon>
    </lineage>
</organism>
<accession>A0AAE1AI65</accession>
<dbReference type="Proteomes" id="UP001283361">
    <property type="component" value="Unassembled WGS sequence"/>
</dbReference>
<proteinExistence type="predicted"/>
<sequence length="101" mass="10963">MPKFDCACCQDRPVENCASRSDWISEWDRKDLGTAALVPLVAQDLTGYLDSALASVRRTGDDRRWVALSVDPLFLRSGPALDIWTPETCLGSAWGPGPAGP</sequence>
<dbReference type="AlphaFoldDB" id="A0AAE1AI65"/>
<protein>
    <submittedName>
        <fullName evidence="1">Uncharacterized protein</fullName>
    </submittedName>
</protein>
<evidence type="ECO:0000313" key="2">
    <source>
        <dbReference type="Proteomes" id="UP001283361"/>
    </source>
</evidence>